<organism evidence="2 3">
    <name type="scientific">Daphnia magna</name>
    <dbReference type="NCBI Taxonomy" id="35525"/>
    <lineage>
        <taxon>Eukaryota</taxon>
        <taxon>Metazoa</taxon>
        <taxon>Ecdysozoa</taxon>
        <taxon>Arthropoda</taxon>
        <taxon>Crustacea</taxon>
        <taxon>Branchiopoda</taxon>
        <taxon>Diplostraca</taxon>
        <taxon>Cladocera</taxon>
        <taxon>Anomopoda</taxon>
        <taxon>Daphniidae</taxon>
        <taxon>Daphnia</taxon>
    </lineage>
</organism>
<sequence length="81" mass="9406">MIGNLKKKCYRQKSGKARPMHRQVSEAKSNACHQSMFRVNRNPFRTRNTFTASSTILFLFLFPDKTQTNILVSFLKTVPKI</sequence>
<accession>A0A0P5LT11</accession>
<feature type="region of interest" description="Disordered" evidence="1">
    <location>
        <begin position="1"/>
        <end position="29"/>
    </location>
</feature>
<keyword evidence="3" id="KW-1185">Reference proteome</keyword>
<proteinExistence type="predicted"/>
<dbReference type="Proteomes" id="UP000076858">
    <property type="component" value="Unassembled WGS sequence"/>
</dbReference>
<dbReference type="AlphaFoldDB" id="A0A0P5LT11"/>
<name>A0A0P5LT11_9CRUS</name>
<comment type="caution">
    <text evidence="2">The sequence shown here is derived from an EMBL/GenBank/DDBJ whole genome shotgun (WGS) entry which is preliminary data.</text>
</comment>
<feature type="compositionally biased region" description="Basic residues" evidence="1">
    <location>
        <begin position="1"/>
        <end position="21"/>
    </location>
</feature>
<protein>
    <submittedName>
        <fullName evidence="2">Uncharacterized protein</fullName>
    </submittedName>
</protein>
<dbReference type="EMBL" id="LRGB01000864">
    <property type="protein sequence ID" value="KZS15777.1"/>
    <property type="molecule type" value="Genomic_DNA"/>
</dbReference>
<reference evidence="2 3" key="1">
    <citation type="submission" date="2016-03" db="EMBL/GenBank/DDBJ databases">
        <title>EvidentialGene: Evidence-directed Construction of Genes on Genomes.</title>
        <authorList>
            <person name="Gilbert D.G."/>
            <person name="Choi J.-H."/>
            <person name="Mockaitis K."/>
            <person name="Colbourne J."/>
            <person name="Pfrender M."/>
        </authorList>
    </citation>
    <scope>NUCLEOTIDE SEQUENCE [LARGE SCALE GENOMIC DNA]</scope>
    <source>
        <strain evidence="2 3">Xinb3</strain>
        <tissue evidence="2">Complete organism</tissue>
    </source>
</reference>
<gene>
    <name evidence="2" type="ORF">APZ42_018601</name>
</gene>
<evidence type="ECO:0000313" key="2">
    <source>
        <dbReference type="EMBL" id="KZS15777.1"/>
    </source>
</evidence>
<evidence type="ECO:0000313" key="3">
    <source>
        <dbReference type="Proteomes" id="UP000076858"/>
    </source>
</evidence>
<evidence type="ECO:0000256" key="1">
    <source>
        <dbReference type="SAM" id="MobiDB-lite"/>
    </source>
</evidence>